<sequence>MMLTGLGCPAFDKVITTLQEIRLTGEREFKNGMLDKWTPLMYQGFPAFTEGGQYEVITFDKDVDPVGILQWLAKTDMAHTEDSVVQYFKANVDDEGKQRYQRARPQLFRIGDIVEVQCSIIIFKARGARHRMKLILRAITMLDCNMTLHSAPEETGPKQLKQKIGFMDEDGCDDVVTKQAKEGLTMDESA</sequence>
<evidence type="ECO:0000313" key="1">
    <source>
        <dbReference type="EMBL" id="KAK0471418.1"/>
    </source>
</evidence>
<protein>
    <submittedName>
        <fullName evidence="1">Uncharacterized protein</fullName>
    </submittedName>
</protein>
<evidence type="ECO:0000313" key="2">
    <source>
        <dbReference type="Proteomes" id="UP001175227"/>
    </source>
</evidence>
<dbReference type="AlphaFoldDB" id="A0AA39U087"/>
<dbReference type="EMBL" id="JAUEPR010000051">
    <property type="protein sequence ID" value="KAK0471418.1"/>
    <property type="molecule type" value="Genomic_DNA"/>
</dbReference>
<dbReference type="Proteomes" id="UP001175227">
    <property type="component" value="Unassembled WGS sequence"/>
</dbReference>
<name>A0AA39U087_9AGAR</name>
<reference evidence="1" key="1">
    <citation type="submission" date="2023-06" db="EMBL/GenBank/DDBJ databases">
        <authorList>
            <consortium name="Lawrence Berkeley National Laboratory"/>
            <person name="Ahrendt S."/>
            <person name="Sahu N."/>
            <person name="Indic B."/>
            <person name="Wong-Bajracharya J."/>
            <person name="Merenyi Z."/>
            <person name="Ke H.-M."/>
            <person name="Monk M."/>
            <person name="Kocsube S."/>
            <person name="Drula E."/>
            <person name="Lipzen A."/>
            <person name="Balint B."/>
            <person name="Henrissat B."/>
            <person name="Andreopoulos B."/>
            <person name="Martin F.M."/>
            <person name="Harder C.B."/>
            <person name="Rigling D."/>
            <person name="Ford K.L."/>
            <person name="Foster G.D."/>
            <person name="Pangilinan J."/>
            <person name="Papanicolaou A."/>
            <person name="Barry K."/>
            <person name="LaButti K."/>
            <person name="Viragh M."/>
            <person name="Koriabine M."/>
            <person name="Yan M."/>
            <person name="Riley R."/>
            <person name="Champramary S."/>
            <person name="Plett K.L."/>
            <person name="Tsai I.J."/>
            <person name="Slot J."/>
            <person name="Sipos G."/>
            <person name="Plett J."/>
            <person name="Nagy L.G."/>
            <person name="Grigoriev I.V."/>
        </authorList>
    </citation>
    <scope>NUCLEOTIDE SEQUENCE</scope>
    <source>
        <strain evidence="1">ICMP 16352</strain>
    </source>
</reference>
<keyword evidence="2" id="KW-1185">Reference proteome</keyword>
<gene>
    <name evidence="1" type="ORF">IW261DRAFT_1425226</name>
</gene>
<organism evidence="1 2">
    <name type="scientific">Armillaria novae-zelandiae</name>
    <dbReference type="NCBI Taxonomy" id="153914"/>
    <lineage>
        <taxon>Eukaryota</taxon>
        <taxon>Fungi</taxon>
        <taxon>Dikarya</taxon>
        <taxon>Basidiomycota</taxon>
        <taxon>Agaricomycotina</taxon>
        <taxon>Agaricomycetes</taxon>
        <taxon>Agaricomycetidae</taxon>
        <taxon>Agaricales</taxon>
        <taxon>Marasmiineae</taxon>
        <taxon>Physalacriaceae</taxon>
        <taxon>Armillaria</taxon>
    </lineage>
</organism>
<proteinExistence type="predicted"/>
<comment type="caution">
    <text evidence="1">The sequence shown here is derived from an EMBL/GenBank/DDBJ whole genome shotgun (WGS) entry which is preliminary data.</text>
</comment>
<accession>A0AA39U087</accession>